<reference evidence="1" key="2">
    <citation type="submission" date="2018-05" db="EMBL/GenBank/DDBJ databases">
        <title>OpunRS2 (Oryza punctata Reference Sequence Version 2).</title>
        <authorList>
            <person name="Zhang J."/>
            <person name="Kudrna D."/>
            <person name="Lee S."/>
            <person name="Talag J."/>
            <person name="Welchert J."/>
            <person name="Wing R.A."/>
        </authorList>
    </citation>
    <scope>NUCLEOTIDE SEQUENCE [LARGE SCALE GENOMIC DNA]</scope>
</reference>
<evidence type="ECO:0000313" key="2">
    <source>
        <dbReference type="Proteomes" id="UP000026962"/>
    </source>
</evidence>
<dbReference type="EnsemblPlants" id="OPUNC02G22040.1">
    <property type="protein sequence ID" value="OPUNC02G22040.1"/>
    <property type="gene ID" value="OPUNC02G22040"/>
</dbReference>
<evidence type="ECO:0000313" key="1">
    <source>
        <dbReference type="EnsemblPlants" id="OPUNC02G22040.1"/>
    </source>
</evidence>
<keyword evidence="2" id="KW-1185">Reference proteome</keyword>
<reference evidence="1" key="1">
    <citation type="submission" date="2015-04" db="UniProtKB">
        <authorList>
            <consortium name="EnsemblPlants"/>
        </authorList>
    </citation>
    <scope>IDENTIFICATION</scope>
</reference>
<dbReference type="Proteomes" id="UP000026962">
    <property type="component" value="Chromosome 2"/>
</dbReference>
<dbReference type="Gramene" id="OPUNC02G22040.1">
    <property type="protein sequence ID" value="OPUNC02G22040.1"/>
    <property type="gene ID" value="OPUNC02G22040"/>
</dbReference>
<proteinExistence type="predicted"/>
<dbReference type="AlphaFoldDB" id="A0A0E0K2F6"/>
<name>A0A0E0K2F6_ORYPU</name>
<dbReference type="HOGENOM" id="CLU_1985205_0_0_1"/>
<sequence length="126" mass="14723">MAGMSAFRVYFGEDMEEEWPYPLLSKEIDTRHRAKNISDGNSCSTLPVLISRTAGWWGIDPRWKPRLLAAGLLNYLHSDDAGKDETHGPTLKWLSQFEPQWARIQMHNVYEYFTESFESLRENEVR</sequence>
<accession>A0A0E0K2F6</accession>
<protein>
    <submittedName>
        <fullName evidence="1">Uncharacterized protein</fullName>
    </submittedName>
</protein>
<organism evidence="1">
    <name type="scientific">Oryza punctata</name>
    <name type="common">Red rice</name>
    <dbReference type="NCBI Taxonomy" id="4537"/>
    <lineage>
        <taxon>Eukaryota</taxon>
        <taxon>Viridiplantae</taxon>
        <taxon>Streptophyta</taxon>
        <taxon>Embryophyta</taxon>
        <taxon>Tracheophyta</taxon>
        <taxon>Spermatophyta</taxon>
        <taxon>Magnoliopsida</taxon>
        <taxon>Liliopsida</taxon>
        <taxon>Poales</taxon>
        <taxon>Poaceae</taxon>
        <taxon>BOP clade</taxon>
        <taxon>Oryzoideae</taxon>
        <taxon>Oryzeae</taxon>
        <taxon>Oryzinae</taxon>
        <taxon>Oryza</taxon>
    </lineage>
</organism>